<dbReference type="RefSeq" id="WP_015048533.1">
    <property type="nucleotide sequence ID" value="NC_018868.3"/>
</dbReference>
<evidence type="ECO:0000256" key="3">
    <source>
        <dbReference type="ARBA" id="ARBA00022857"/>
    </source>
</evidence>
<evidence type="ECO:0000256" key="5">
    <source>
        <dbReference type="SAM" id="MobiDB-lite"/>
    </source>
</evidence>
<gene>
    <name evidence="6" type="ordered locus">M5M_16240</name>
</gene>
<dbReference type="AlphaFoldDB" id="K4KQ38"/>
<dbReference type="InterPro" id="IPR023074">
    <property type="entry name" value="HMG_CoA_Rdtase_cat_sf"/>
</dbReference>
<evidence type="ECO:0000256" key="1">
    <source>
        <dbReference type="ARBA" id="ARBA00007661"/>
    </source>
</evidence>
<dbReference type="GO" id="GO:0004420">
    <property type="term" value="F:hydroxymethylglutaryl-CoA reductase (NADPH) activity"/>
    <property type="evidence" value="ECO:0007669"/>
    <property type="project" value="UniProtKB-EC"/>
</dbReference>
<dbReference type="PRINTS" id="PR00071">
    <property type="entry name" value="HMGCOARDTASE"/>
</dbReference>
<organism evidence="6 7">
    <name type="scientific">Simiduia agarivorans (strain DSM 21679 / JCM 13881 / BCRC 17597 / SA1)</name>
    <dbReference type="NCBI Taxonomy" id="1117647"/>
    <lineage>
        <taxon>Bacteria</taxon>
        <taxon>Pseudomonadati</taxon>
        <taxon>Pseudomonadota</taxon>
        <taxon>Gammaproteobacteria</taxon>
        <taxon>Cellvibrionales</taxon>
        <taxon>Cellvibrionaceae</taxon>
        <taxon>Simiduia</taxon>
    </lineage>
</organism>
<feature type="region of interest" description="Disordered" evidence="5">
    <location>
        <begin position="1"/>
        <end position="21"/>
    </location>
</feature>
<dbReference type="GO" id="GO:0008299">
    <property type="term" value="P:isoprenoid biosynthetic process"/>
    <property type="evidence" value="ECO:0007669"/>
    <property type="project" value="InterPro"/>
</dbReference>
<dbReference type="EMBL" id="CP003746">
    <property type="protein sequence ID" value="AFV00381.1"/>
    <property type="molecule type" value="Genomic_DNA"/>
</dbReference>
<dbReference type="Gene3D" id="3.90.770.10">
    <property type="entry name" value="3-hydroxy-3-methylglutaryl-coenzyme A Reductase, Chain A, domain 2"/>
    <property type="match status" value="1"/>
</dbReference>
<dbReference type="InterPro" id="IPR004554">
    <property type="entry name" value="HMG_CoA_Rdtase_eu_arc"/>
</dbReference>
<dbReference type="EC" id="1.1.1.34" evidence="2"/>
<feature type="compositionally biased region" description="Basic and acidic residues" evidence="5">
    <location>
        <begin position="10"/>
        <end position="21"/>
    </location>
</feature>
<dbReference type="SUPFAM" id="SSF55035">
    <property type="entry name" value="NAD-binding domain of HMG-CoA reductase"/>
    <property type="match status" value="1"/>
</dbReference>
<dbReference type="CDD" id="cd00643">
    <property type="entry name" value="HMG-CoA_reductase_classI"/>
    <property type="match status" value="1"/>
</dbReference>
<dbReference type="OrthoDB" id="9794902at2"/>
<dbReference type="PANTHER" id="PTHR10572:SF24">
    <property type="entry name" value="3-HYDROXY-3-METHYLGLUTARYL-COENZYME A REDUCTASE"/>
    <property type="match status" value="1"/>
</dbReference>
<dbReference type="KEGG" id="saga:M5M_16240"/>
<dbReference type="Gene3D" id="3.30.70.420">
    <property type="entry name" value="Hydroxymethylglutaryl-CoA reductase, class I/II, NAD/NADP-binding domain"/>
    <property type="match status" value="1"/>
</dbReference>
<reference evidence="6 7" key="1">
    <citation type="journal article" date="2013" name="Genome Announc.">
        <title>Complete genome sequence of Simiduia agarivorans SA1(T), a marine bacterium able to degrade a variety of polysaccharides.</title>
        <authorList>
            <person name="Lin S.Y."/>
            <person name="Shieh W.Y."/>
            <person name="Chen J.S."/>
            <person name="Tang S.L."/>
        </authorList>
    </citation>
    <scope>NUCLEOTIDE SEQUENCE [LARGE SCALE GENOMIC DNA]</scope>
    <source>
        <strain evidence="7">DSM 21679 / JCM 13881 / BCRC 17597 / SA1</strain>
    </source>
</reference>
<dbReference type="eggNOG" id="COG1257">
    <property type="taxonomic scope" value="Bacteria"/>
</dbReference>
<dbReference type="InterPro" id="IPR009029">
    <property type="entry name" value="HMG_CoA_Rdtase_sub-bd_dom_sf"/>
</dbReference>
<keyword evidence="7" id="KW-1185">Reference proteome</keyword>
<dbReference type="HOGENOM" id="CLU_001734_2_2_6"/>
<proteinExistence type="inferred from homology"/>
<evidence type="ECO:0000313" key="6">
    <source>
        <dbReference type="EMBL" id="AFV00381.1"/>
    </source>
</evidence>
<accession>K4KQ38</accession>
<dbReference type="STRING" id="1117647.M5M_16240"/>
<dbReference type="InterPro" id="IPR002202">
    <property type="entry name" value="HMG_CoA_Rdtase"/>
</dbReference>
<evidence type="ECO:0000256" key="4">
    <source>
        <dbReference type="ARBA" id="ARBA00023002"/>
    </source>
</evidence>
<keyword evidence="3" id="KW-0521">NADP</keyword>
<sequence>MSRAPAIPRSKTDDYTSDQARERREFLRVQTGAELSSAGSFSVDPQQLRGNIENFIGTLQMPLGVAGPLKINGEAAQGDFYLPLATTEGTLVASYSRGMRVISESGGCTTAVARHAMQRAPVFMLDSVLTAKRFGQWLEQNMTSIKAAAEATTRSGQLIDVEQYLVANMVYTRFNYTTGDAAGQNMTGKATFAACEWIKANCPFAPNYILSGGIDTDKKHSAMNMIRTRGKRVIAEVTIKNEVAKRLLGVDTQTLFRARQIANAGSIQAGSAYNGPHSANGIAALFIATGQDEANVAESHAGIAYTQLLDNGDYYWSVTLPAVICGTFGGGTGLPGQRQSLEMLGCYGAGKSDKFAEIVAAVVLAGDISLGSAVLAGDWVSSHEQYGRNR</sequence>
<dbReference type="GO" id="GO:0015936">
    <property type="term" value="P:coenzyme A metabolic process"/>
    <property type="evidence" value="ECO:0007669"/>
    <property type="project" value="InterPro"/>
</dbReference>
<dbReference type="InterPro" id="IPR009023">
    <property type="entry name" value="HMG_CoA_Rdtase_NAD(P)-bd_sf"/>
</dbReference>
<dbReference type="SUPFAM" id="SSF56542">
    <property type="entry name" value="Substrate-binding domain of HMG-CoA reductase"/>
    <property type="match status" value="1"/>
</dbReference>
<name>K4KQ38_SIMAS</name>
<comment type="similarity">
    <text evidence="1">Belongs to the HMG-CoA reductase family.</text>
</comment>
<keyword evidence="4" id="KW-0560">Oxidoreductase</keyword>
<dbReference type="PROSITE" id="PS50065">
    <property type="entry name" value="HMG_COA_REDUCTASE_4"/>
    <property type="match status" value="1"/>
</dbReference>
<evidence type="ECO:0000313" key="7">
    <source>
        <dbReference type="Proteomes" id="UP000000466"/>
    </source>
</evidence>
<dbReference type="Proteomes" id="UP000000466">
    <property type="component" value="Chromosome"/>
</dbReference>
<protein>
    <recommendedName>
        <fullName evidence="2">hydroxymethylglutaryl-CoA reductase (NADPH)</fullName>
        <ecNumber evidence="2">1.1.1.34</ecNumber>
    </recommendedName>
</protein>
<dbReference type="PANTHER" id="PTHR10572">
    <property type="entry name" value="3-HYDROXY-3-METHYLGLUTARYL-COENZYME A REDUCTASE"/>
    <property type="match status" value="1"/>
</dbReference>
<dbReference type="Pfam" id="PF00368">
    <property type="entry name" value="HMG-CoA_red"/>
    <property type="match status" value="1"/>
</dbReference>
<evidence type="ECO:0000256" key="2">
    <source>
        <dbReference type="ARBA" id="ARBA00012999"/>
    </source>
</evidence>